<dbReference type="RefSeq" id="WP_397095210.1">
    <property type="nucleotide sequence ID" value="NZ_JBIRYO010000029.1"/>
</dbReference>
<dbReference type="InterPro" id="IPR004401">
    <property type="entry name" value="YbaB/EbfC"/>
</dbReference>
<name>A0ABW7X9Y2_9NOCA</name>
<organism evidence="2 3">
    <name type="scientific">Nocardia xishanensis</name>
    <dbReference type="NCBI Taxonomy" id="238964"/>
    <lineage>
        <taxon>Bacteria</taxon>
        <taxon>Bacillati</taxon>
        <taxon>Actinomycetota</taxon>
        <taxon>Actinomycetes</taxon>
        <taxon>Mycobacteriales</taxon>
        <taxon>Nocardiaceae</taxon>
        <taxon>Nocardia</taxon>
    </lineage>
</organism>
<proteinExistence type="predicted"/>
<protein>
    <submittedName>
        <fullName evidence="2">YbaB/EbfC family nucleoid-associated protein</fullName>
    </submittedName>
</protein>
<dbReference type="EMBL" id="JBIRYO010000029">
    <property type="protein sequence ID" value="MFI2477822.1"/>
    <property type="molecule type" value="Genomic_DNA"/>
</dbReference>
<evidence type="ECO:0000256" key="1">
    <source>
        <dbReference type="SAM" id="MobiDB-lite"/>
    </source>
</evidence>
<evidence type="ECO:0000313" key="2">
    <source>
        <dbReference type="EMBL" id="MFI2477822.1"/>
    </source>
</evidence>
<feature type="region of interest" description="Disordered" evidence="1">
    <location>
        <begin position="104"/>
        <end position="144"/>
    </location>
</feature>
<keyword evidence="3" id="KW-1185">Reference proteome</keyword>
<dbReference type="Pfam" id="PF02575">
    <property type="entry name" value="YbaB_DNA_bd"/>
    <property type="match status" value="1"/>
</dbReference>
<dbReference type="Gene3D" id="3.30.1310.10">
    <property type="entry name" value="Nucleoid-associated protein YbaB-like domain"/>
    <property type="match status" value="1"/>
</dbReference>
<sequence>MTELAEWERHLEAALAEIRYNTAQLKKAVESVRGTAQISGVAVEVDADGAITELRITPGAMRWSNTQLAKAITDVHQRARADATARTDRILNETNPRLRGAIQQLRVEPNPGQAQRSAPPMSEEEIQAADDAYYERRNREGWNS</sequence>
<dbReference type="Proteomes" id="UP001611415">
    <property type="component" value="Unassembled WGS sequence"/>
</dbReference>
<dbReference type="InterPro" id="IPR036894">
    <property type="entry name" value="YbaB-like_sf"/>
</dbReference>
<reference evidence="2 3" key="1">
    <citation type="submission" date="2024-10" db="EMBL/GenBank/DDBJ databases">
        <title>The Natural Products Discovery Center: Release of the First 8490 Sequenced Strains for Exploring Actinobacteria Biosynthetic Diversity.</title>
        <authorList>
            <person name="Kalkreuter E."/>
            <person name="Kautsar S.A."/>
            <person name="Yang D."/>
            <person name="Bader C.D."/>
            <person name="Teijaro C.N."/>
            <person name="Fluegel L."/>
            <person name="Davis C.M."/>
            <person name="Simpson J.R."/>
            <person name="Lauterbach L."/>
            <person name="Steele A.D."/>
            <person name="Gui C."/>
            <person name="Meng S."/>
            <person name="Li G."/>
            <person name="Viehrig K."/>
            <person name="Ye F."/>
            <person name="Su P."/>
            <person name="Kiefer A.F."/>
            <person name="Nichols A."/>
            <person name="Cepeda A.J."/>
            <person name="Yan W."/>
            <person name="Fan B."/>
            <person name="Jiang Y."/>
            <person name="Adhikari A."/>
            <person name="Zheng C.-J."/>
            <person name="Schuster L."/>
            <person name="Cowan T.M."/>
            <person name="Smanski M.J."/>
            <person name="Chevrette M.G."/>
            <person name="De Carvalho L.P.S."/>
            <person name="Shen B."/>
        </authorList>
    </citation>
    <scope>NUCLEOTIDE SEQUENCE [LARGE SCALE GENOMIC DNA]</scope>
    <source>
        <strain evidence="2 3">NPDC019275</strain>
    </source>
</reference>
<evidence type="ECO:0000313" key="3">
    <source>
        <dbReference type="Proteomes" id="UP001611415"/>
    </source>
</evidence>
<gene>
    <name evidence="2" type="ORF">ACH49W_31020</name>
</gene>
<comment type="caution">
    <text evidence="2">The sequence shown here is derived from an EMBL/GenBank/DDBJ whole genome shotgun (WGS) entry which is preliminary data.</text>
</comment>
<feature type="compositionally biased region" description="Basic and acidic residues" evidence="1">
    <location>
        <begin position="133"/>
        <end position="144"/>
    </location>
</feature>
<accession>A0ABW7X9Y2</accession>